<dbReference type="STRING" id="1658765.Msub_10170"/>
<evidence type="ECO:0000313" key="2">
    <source>
        <dbReference type="Proteomes" id="UP000036102"/>
    </source>
</evidence>
<proteinExistence type="predicted"/>
<accession>A0A0J7J7R6</accession>
<name>A0A0J7J7R6_9GAMM</name>
<evidence type="ECO:0008006" key="3">
    <source>
        <dbReference type="Google" id="ProtNLM"/>
    </source>
</evidence>
<dbReference type="AlphaFoldDB" id="A0A0J7J7R6"/>
<reference evidence="1 2" key="1">
    <citation type="submission" date="2015-06" db="EMBL/GenBank/DDBJ databases">
        <title>Marinobacter subterrani, a genetically tractable neutrophilic iron-oxidizing strain isolated from the Soudan Iron Mine.</title>
        <authorList>
            <person name="Bonis B.M."/>
            <person name="Gralnick J.A."/>
        </authorList>
    </citation>
    <scope>NUCLEOTIDE SEQUENCE [LARGE SCALE GENOMIC DNA]</scope>
    <source>
        <strain evidence="1 2">JG233</strain>
    </source>
</reference>
<keyword evidence="2" id="KW-1185">Reference proteome</keyword>
<dbReference type="EMBL" id="LFBU01000001">
    <property type="protein sequence ID" value="KMQ73999.1"/>
    <property type="molecule type" value="Genomic_DNA"/>
</dbReference>
<dbReference type="PATRIC" id="fig|1658765.3.peg.163"/>
<protein>
    <recommendedName>
        <fullName evidence="3">GpE family phage tail protein</fullName>
    </recommendedName>
</protein>
<dbReference type="Proteomes" id="UP000036102">
    <property type="component" value="Unassembled WGS sequence"/>
</dbReference>
<gene>
    <name evidence="1" type="ORF">Msub_10170</name>
</gene>
<evidence type="ECO:0000313" key="1">
    <source>
        <dbReference type="EMBL" id="KMQ73999.1"/>
    </source>
</evidence>
<comment type="caution">
    <text evidence="1">The sequence shown here is derived from an EMBL/GenBank/DDBJ whole genome shotgun (WGS) entry which is preliminary data.</text>
</comment>
<sequence length="61" mass="6789">MPGSDEAFFAEAPADWAALVRSVAVAFTGFSPLELLEMDLDDLVWWYHQAEQLAEEMKANG</sequence>
<organism evidence="1 2">
    <name type="scientific">Marinobacter subterrani</name>
    <dbReference type="NCBI Taxonomy" id="1658765"/>
    <lineage>
        <taxon>Bacteria</taxon>
        <taxon>Pseudomonadati</taxon>
        <taxon>Pseudomonadota</taxon>
        <taxon>Gammaproteobacteria</taxon>
        <taxon>Pseudomonadales</taxon>
        <taxon>Marinobacteraceae</taxon>
        <taxon>Marinobacter</taxon>
    </lineage>
</organism>